<evidence type="ECO:0000256" key="1">
    <source>
        <dbReference type="SAM" id="MobiDB-lite"/>
    </source>
</evidence>
<evidence type="ECO:0008006" key="3">
    <source>
        <dbReference type="Google" id="ProtNLM"/>
    </source>
</evidence>
<dbReference type="AlphaFoldDB" id="A0A160VH18"/>
<sequence>MKNKLFIFSLLFNGLIAQSGSNQIVVEETMFMDAPYVGEITTTNIKYAADGLYREETQMKVGSFFIRMAMGGNQIYGSILDGNKELRTVYNLKEEEYAQENFEGIRNNDGTPILKGMENSFGRGGGNSNQNSNDSEEDESDDNGGEDESNDNNEDNSGFERTISDNFEEIGGFKATKVTTKMMGNQGPVLIEEWFTTDTTLFQYVSDMKTELVVSYGGKNQQSPRSFSEMMLTNQGHEFESIDGRMVKYKMERNDDDEDDGFTMLWQIKSAKKMPFNRSDFELPKDHKKVDKLD</sequence>
<gene>
    <name evidence="2" type="ORF">MGWOODY_Mmi137</name>
</gene>
<organism evidence="2">
    <name type="scientific">hydrothermal vent metagenome</name>
    <dbReference type="NCBI Taxonomy" id="652676"/>
    <lineage>
        <taxon>unclassified sequences</taxon>
        <taxon>metagenomes</taxon>
        <taxon>ecological metagenomes</taxon>
    </lineage>
</organism>
<feature type="region of interest" description="Disordered" evidence="1">
    <location>
        <begin position="103"/>
        <end position="166"/>
    </location>
</feature>
<proteinExistence type="predicted"/>
<reference evidence="2" key="1">
    <citation type="submission" date="2015-10" db="EMBL/GenBank/DDBJ databases">
        <authorList>
            <person name="Gilbert D.G."/>
        </authorList>
    </citation>
    <scope>NUCLEOTIDE SEQUENCE</scope>
</reference>
<name>A0A160VH18_9ZZZZ</name>
<feature type="compositionally biased region" description="Acidic residues" evidence="1">
    <location>
        <begin position="134"/>
        <end position="154"/>
    </location>
</feature>
<protein>
    <recommendedName>
        <fullName evidence="3">DUF4412 domain-containing protein</fullName>
    </recommendedName>
</protein>
<accession>A0A160VH18</accession>
<dbReference type="EMBL" id="FAXC01000325">
    <property type="protein sequence ID" value="CUV09923.1"/>
    <property type="molecule type" value="Genomic_DNA"/>
</dbReference>
<evidence type="ECO:0000313" key="2">
    <source>
        <dbReference type="EMBL" id="CUV09923.1"/>
    </source>
</evidence>